<keyword evidence="5" id="KW-1185">Reference proteome</keyword>
<protein>
    <submittedName>
        <fullName evidence="4">Uncharacterized protein</fullName>
    </submittedName>
</protein>
<evidence type="ECO:0000256" key="1">
    <source>
        <dbReference type="SAM" id="MobiDB-lite"/>
    </source>
</evidence>
<organism evidence="4 5">
    <name type="scientific">Ascobolus immersus RN42</name>
    <dbReference type="NCBI Taxonomy" id="1160509"/>
    <lineage>
        <taxon>Eukaryota</taxon>
        <taxon>Fungi</taxon>
        <taxon>Dikarya</taxon>
        <taxon>Ascomycota</taxon>
        <taxon>Pezizomycotina</taxon>
        <taxon>Pezizomycetes</taxon>
        <taxon>Pezizales</taxon>
        <taxon>Ascobolaceae</taxon>
        <taxon>Ascobolus</taxon>
    </lineage>
</organism>
<evidence type="ECO:0000313" key="5">
    <source>
        <dbReference type="Proteomes" id="UP000275078"/>
    </source>
</evidence>
<keyword evidence="3" id="KW-0732">Signal</keyword>
<feature type="region of interest" description="Disordered" evidence="1">
    <location>
        <begin position="160"/>
        <end position="186"/>
    </location>
</feature>
<sequence>MVHFFSLFVLLATPITQLSFASPVIYADSSYGSGVNTSLASGSIAQSGAGYDDYFGALDTICKQLRQVQPVPKVNESRDPDKARKLDAVCNITNSLEWETVNSKDWIEGNKFKIVSDNLFGSLGNKVGKAGIAVISVLSVVVSVCLGLLVLGWMHKKQSQSEVSGGSGTDDDGDEEGGRRTVLDAIGNGGGNNGGSCYSLGWGDSNGDCCSSCFGSCGSLLTGCCD</sequence>
<gene>
    <name evidence="4" type="ORF">BJ508DRAFT_48271</name>
</gene>
<dbReference type="AlphaFoldDB" id="A0A3N4HL35"/>
<keyword evidence="2" id="KW-0812">Transmembrane</keyword>
<keyword evidence="2" id="KW-1133">Transmembrane helix</keyword>
<proteinExistence type="predicted"/>
<feature type="transmembrane region" description="Helical" evidence="2">
    <location>
        <begin position="130"/>
        <end position="151"/>
    </location>
</feature>
<evidence type="ECO:0000256" key="2">
    <source>
        <dbReference type="SAM" id="Phobius"/>
    </source>
</evidence>
<dbReference type="EMBL" id="ML119815">
    <property type="protein sequence ID" value="RPA73606.1"/>
    <property type="molecule type" value="Genomic_DNA"/>
</dbReference>
<name>A0A3N4HL35_ASCIM</name>
<accession>A0A3N4HL35</accession>
<reference evidence="4 5" key="1">
    <citation type="journal article" date="2018" name="Nat. Ecol. Evol.">
        <title>Pezizomycetes genomes reveal the molecular basis of ectomycorrhizal truffle lifestyle.</title>
        <authorList>
            <person name="Murat C."/>
            <person name="Payen T."/>
            <person name="Noel B."/>
            <person name="Kuo A."/>
            <person name="Morin E."/>
            <person name="Chen J."/>
            <person name="Kohler A."/>
            <person name="Krizsan K."/>
            <person name="Balestrini R."/>
            <person name="Da Silva C."/>
            <person name="Montanini B."/>
            <person name="Hainaut M."/>
            <person name="Levati E."/>
            <person name="Barry K.W."/>
            <person name="Belfiori B."/>
            <person name="Cichocki N."/>
            <person name="Clum A."/>
            <person name="Dockter R.B."/>
            <person name="Fauchery L."/>
            <person name="Guy J."/>
            <person name="Iotti M."/>
            <person name="Le Tacon F."/>
            <person name="Lindquist E.A."/>
            <person name="Lipzen A."/>
            <person name="Malagnac F."/>
            <person name="Mello A."/>
            <person name="Molinier V."/>
            <person name="Miyauchi S."/>
            <person name="Poulain J."/>
            <person name="Riccioni C."/>
            <person name="Rubini A."/>
            <person name="Sitrit Y."/>
            <person name="Splivallo R."/>
            <person name="Traeger S."/>
            <person name="Wang M."/>
            <person name="Zifcakova L."/>
            <person name="Wipf D."/>
            <person name="Zambonelli A."/>
            <person name="Paolocci F."/>
            <person name="Nowrousian M."/>
            <person name="Ottonello S."/>
            <person name="Baldrian P."/>
            <person name="Spatafora J.W."/>
            <person name="Henrissat B."/>
            <person name="Nagy L.G."/>
            <person name="Aury J.M."/>
            <person name="Wincker P."/>
            <person name="Grigoriev I.V."/>
            <person name="Bonfante P."/>
            <person name="Martin F.M."/>
        </authorList>
    </citation>
    <scope>NUCLEOTIDE SEQUENCE [LARGE SCALE GENOMIC DNA]</scope>
    <source>
        <strain evidence="4 5">RN42</strain>
    </source>
</reference>
<evidence type="ECO:0000313" key="4">
    <source>
        <dbReference type="EMBL" id="RPA73606.1"/>
    </source>
</evidence>
<feature type="chain" id="PRO_5018034838" evidence="3">
    <location>
        <begin position="22"/>
        <end position="226"/>
    </location>
</feature>
<keyword evidence="2" id="KW-0472">Membrane</keyword>
<evidence type="ECO:0000256" key="3">
    <source>
        <dbReference type="SAM" id="SignalP"/>
    </source>
</evidence>
<dbReference type="Proteomes" id="UP000275078">
    <property type="component" value="Unassembled WGS sequence"/>
</dbReference>
<feature type="signal peptide" evidence="3">
    <location>
        <begin position="1"/>
        <end position="21"/>
    </location>
</feature>